<organism evidence="1 2">
    <name type="scientific">Pyrenophora tritici-repentis</name>
    <dbReference type="NCBI Taxonomy" id="45151"/>
    <lineage>
        <taxon>Eukaryota</taxon>
        <taxon>Fungi</taxon>
        <taxon>Dikarya</taxon>
        <taxon>Ascomycota</taxon>
        <taxon>Pezizomycotina</taxon>
        <taxon>Dothideomycetes</taxon>
        <taxon>Pleosporomycetidae</taxon>
        <taxon>Pleosporales</taxon>
        <taxon>Pleosporineae</taxon>
        <taxon>Pleosporaceae</taxon>
        <taxon>Pyrenophora</taxon>
    </lineage>
</organism>
<dbReference type="Proteomes" id="UP000245464">
    <property type="component" value="Chromosome 10"/>
</dbReference>
<accession>A0A2W1F207</accession>
<protein>
    <submittedName>
        <fullName evidence="1">Uncharacterized protein</fullName>
    </submittedName>
</protein>
<dbReference type="RefSeq" id="XP_065959066.1">
    <property type="nucleotide sequence ID" value="XM_066104502.1"/>
</dbReference>
<sequence length="64" mass="6835">MHSFPAFGSGAGLVYGEAETETDDAEAKADDDGQAELETLTFPAFDPGASRSVVLPLPRYLQFK</sequence>
<gene>
    <name evidence="1" type="ORF">PtrM4_043920</name>
</gene>
<reference evidence="1" key="1">
    <citation type="journal article" date="2018" name="BMC Genomics">
        <title>Comparative genomics of the wheat fungal pathogen Pyrenophora tritici-repentis reveals chromosomal variations and genome plasticity.</title>
        <authorList>
            <person name="Moolhuijzen P."/>
            <person name="See P.T."/>
            <person name="Hane J.K."/>
            <person name="Shi G."/>
            <person name="Liu Z."/>
            <person name="Oliver R.P."/>
            <person name="Moffat C.S."/>
        </authorList>
    </citation>
    <scope>NUCLEOTIDE SEQUENCE [LARGE SCALE GENOMIC DNA]</scope>
    <source>
        <strain evidence="1">M4</strain>
    </source>
</reference>
<dbReference type="KEGG" id="ptrr:90954749"/>
<comment type="caution">
    <text evidence="1">The sequence shown here is derived from an EMBL/GenBank/DDBJ whole genome shotgun (WGS) entry which is preliminary data.</text>
</comment>
<dbReference type="EMBL" id="NQIK02000010">
    <property type="protein sequence ID" value="KAF7564958.1"/>
    <property type="molecule type" value="Genomic_DNA"/>
</dbReference>
<evidence type="ECO:0000313" key="1">
    <source>
        <dbReference type="EMBL" id="KAF7564958.1"/>
    </source>
</evidence>
<evidence type="ECO:0000313" key="2">
    <source>
        <dbReference type="Proteomes" id="UP000245464"/>
    </source>
</evidence>
<dbReference type="GeneID" id="90954749"/>
<name>A0A2W1F207_9PLEO</name>
<proteinExistence type="predicted"/>
<dbReference type="AlphaFoldDB" id="A0A2W1F207"/>